<evidence type="ECO:0000256" key="1">
    <source>
        <dbReference type="SAM" id="MobiDB-lite"/>
    </source>
</evidence>
<sequence length="112" mass="12011">MQKFPFSTAKIILLVVAVSFFLALLASGTAADNGSPSSSTTRIPTPSVPPRRSAASAKPCIKHPPNFREVDLPCGGYDKPSCERVCMKLGHTGAYCKKEEFCLCHSGNLYSC</sequence>
<feature type="chain" id="PRO_5045863831" evidence="2">
    <location>
        <begin position="32"/>
        <end position="112"/>
    </location>
</feature>
<name>A0ABP1QUX5_9HEXA</name>
<keyword evidence="4" id="KW-1185">Reference proteome</keyword>
<keyword evidence="2" id="KW-0732">Signal</keyword>
<comment type="caution">
    <text evidence="3">The sequence shown here is derived from an EMBL/GenBank/DDBJ whole genome shotgun (WGS) entry which is preliminary data.</text>
</comment>
<evidence type="ECO:0000313" key="4">
    <source>
        <dbReference type="Proteomes" id="UP001642540"/>
    </source>
</evidence>
<evidence type="ECO:0000313" key="3">
    <source>
        <dbReference type="EMBL" id="CAL8112207.1"/>
    </source>
</evidence>
<accession>A0ABP1QUX5</accession>
<dbReference type="EMBL" id="CAXLJM020000048">
    <property type="protein sequence ID" value="CAL8112207.1"/>
    <property type="molecule type" value="Genomic_DNA"/>
</dbReference>
<protein>
    <submittedName>
        <fullName evidence="3">Uncharacterized protein</fullName>
    </submittedName>
</protein>
<reference evidence="3 4" key="1">
    <citation type="submission" date="2024-08" db="EMBL/GenBank/DDBJ databases">
        <authorList>
            <person name="Cucini C."/>
            <person name="Frati F."/>
        </authorList>
    </citation>
    <scope>NUCLEOTIDE SEQUENCE [LARGE SCALE GENOMIC DNA]</scope>
</reference>
<dbReference type="Proteomes" id="UP001642540">
    <property type="component" value="Unassembled WGS sequence"/>
</dbReference>
<feature type="region of interest" description="Disordered" evidence="1">
    <location>
        <begin position="29"/>
        <end position="60"/>
    </location>
</feature>
<feature type="compositionally biased region" description="Low complexity" evidence="1">
    <location>
        <begin position="35"/>
        <end position="53"/>
    </location>
</feature>
<gene>
    <name evidence="3" type="ORF">ODALV1_LOCUS15538</name>
</gene>
<proteinExistence type="predicted"/>
<feature type="signal peptide" evidence="2">
    <location>
        <begin position="1"/>
        <end position="31"/>
    </location>
</feature>
<evidence type="ECO:0000256" key="2">
    <source>
        <dbReference type="SAM" id="SignalP"/>
    </source>
</evidence>
<organism evidence="3 4">
    <name type="scientific">Orchesella dallaii</name>
    <dbReference type="NCBI Taxonomy" id="48710"/>
    <lineage>
        <taxon>Eukaryota</taxon>
        <taxon>Metazoa</taxon>
        <taxon>Ecdysozoa</taxon>
        <taxon>Arthropoda</taxon>
        <taxon>Hexapoda</taxon>
        <taxon>Collembola</taxon>
        <taxon>Entomobryomorpha</taxon>
        <taxon>Entomobryoidea</taxon>
        <taxon>Orchesellidae</taxon>
        <taxon>Orchesellinae</taxon>
        <taxon>Orchesella</taxon>
    </lineage>
</organism>